<accession>A0A368K2U5</accession>
<comment type="caution">
    <text evidence="4">The sequence shown here is derived from an EMBL/GenBank/DDBJ whole genome shotgun (WGS) entry which is preliminary data.</text>
</comment>
<feature type="repeat" description="TPR" evidence="2">
    <location>
        <begin position="247"/>
        <end position="280"/>
    </location>
</feature>
<comment type="subcellular location">
    <subcellularLocation>
        <location evidence="1">Periplasm</location>
    </subcellularLocation>
</comment>
<dbReference type="RefSeq" id="WP_114440357.1">
    <property type="nucleotide sequence ID" value="NZ_QOZG01000004.1"/>
</dbReference>
<dbReference type="InterPro" id="IPR034706">
    <property type="entry name" value="CpoB"/>
</dbReference>
<dbReference type="Pfam" id="PF13432">
    <property type="entry name" value="TPR_16"/>
    <property type="match status" value="1"/>
</dbReference>
<evidence type="ECO:0000256" key="2">
    <source>
        <dbReference type="PROSITE-ProRule" id="PRU00339"/>
    </source>
</evidence>
<dbReference type="PROSITE" id="PS50005">
    <property type="entry name" value="TPR"/>
    <property type="match status" value="1"/>
</dbReference>
<feature type="compositionally biased region" description="Basic and acidic residues" evidence="3">
    <location>
        <begin position="154"/>
        <end position="163"/>
    </location>
</feature>
<gene>
    <name evidence="4" type="primary">ygbF</name>
    <name evidence="1" type="synonym">cpoB</name>
    <name evidence="4" type="ORF">DUT91_10530</name>
</gene>
<dbReference type="AlphaFoldDB" id="A0A368K2U5"/>
<keyword evidence="1" id="KW-0132">Cell division</keyword>
<dbReference type="InterPro" id="IPR014162">
    <property type="entry name" value="CpoB_C"/>
</dbReference>
<feature type="region of interest" description="Disordered" evidence="3">
    <location>
        <begin position="127"/>
        <end position="208"/>
    </location>
</feature>
<keyword evidence="2" id="KW-0802">TPR repeat</keyword>
<protein>
    <recommendedName>
        <fullName evidence="1">Cell division coordinator CpoB</fullName>
    </recommendedName>
</protein>
<feature type="compositionally biased region" description="Basic and acidic residues" evidence="3">
    <location>
        <begin position="127"/>
        <end position="141"/>
    </location>
</feature>
<feature type="compositionally biased region" description="Low complexity" evidence="3">
    <location>
        <begin position="142"/>
        <end position="153"/>
    </location>
</feature>
<dbReference type="EMBL" id="QOZG01000004">
    <property type="protein sequence ID" value="RCS23716.1"/>
    <property type="molecule type" value="Genomic_DNA"/>
</dbReference>
<keyword evidence="5" id="KW-1185">Reference proteome</keyword>
<feature type="signal peptide" evidence="1">
    <location>
        <begin position="1"/>
        <end position="25"/>
    </location>
</feature>
<dbReference type="InterPro" id="IPR011990">
    <property type="entry name" value="TPR-like_helical_dom_sf"/>
</dbReference>
<keyword evidence="1" id="KW-0131">Cell cycle</keyword>
<keyword evidence="1" id="KW-0574">Periplasm</keyword>
<dbReference type="Gene3D" id="1.25.40.10">
    <property type="entry name" value="Tetratricopeptide repeat domain"/>
    <property type="match status" value="1"/>
</dbReference>
<dbReference type="SUPFAM" id="SSF48452">
    <property type="entry name" value="TPR-like"/>
    <property type="match status" value="1"/>
</dbReference>
<proteinExistence type="inferred from homology"/>
<organism evidence="4 5">
    <name type="scientific">Phyllobacterium salinisoli</name>
    <dbReference type="NCBI Taxonomy" id="1899321"/>
    <lineage>
        <taxon>Bacteria</taxon>
        <taxon>Pseudomonadati</taxon>
        <taxon>Pseudomonadota</taxon>
        <taxon>Alphaproteobacteria</taxon>
        <taxon>Hyphomicrobiales</taxon>
        <taxon>Phyllobacteriaceae</taxon>
        <taxon>Phyllobacterium</taxon>
    </lineage>
</organism>
<dbReference type="Pfam" id="PF13174">
    <property type="entry name" value="TPR_6"/>
    <property type="match status" value="1"/>
</dbReference>
<dbReference type="HAMAP" id="MF_02066">
    <property type="entry name" value="CpoB"/>
    <property type="match status" value="1"/>
</dbReference>
<dbReference type="OrthoDB" id="7185608at2"/>
<dbReference type="InterPro" id="IPR019734">
    <property type="entry name" value="TPR_rpt"/>
</dbReference>
<reference evidence="4 5" key="1">
    <citation type="submission" date="2018-07" db="EMBL/GenBank/DDBJ databases">
        <title>The draft genome of Phyllobacterium salinisoli.</title>
        <authorList>
            <person name="Liu L."/>
            <person name="Li L."/>
            <person name="Zhang X."/>
            <person name="Liang L."/>
        </authorList>
    </citation>
    <scope>NUCLEOTIDE SEQUENCE [LARGE SCALE GENOMIC DNA]</scope>
    <source>
        <strain evidence="4 5">LLAN61</strain>
    </source>
</reference>
<dbReference type="Proteomes" id="UP000253420">
    <property type="component" value="Unassembled WGS sequence"/>
</dbReference>
<keyword evidence="1" id="KW-0732">Signal</keyword>
<feature type="coiled-coil region" evidence="1">
    <location>
        <begin position="85"/>
        <end position="119"/>
    </location>
</feature>
<sequence precursor="true">MNGPLKQLMMCVAMLPLLAGGPAIAAGGDLRGDLGVDRGVGQPVQARRATLADELLPSWIMRKADTNAPAAYDRVQLAQAADPRVSQLEEQIRNLTGKIEELNFQILQMQEQMRKVQEDNEFRFEELEKSKRSDAGGRQDRATASAAHGAAPRAGRDRDKVGASKDASSTASVSGNAGSADSTAIEPQTGSKTEQGVPPHPLGTIRFDANGNVIGETMDAPAASTGALPIVPQGGNAIASLPETDNPQELYQLAYQYILAGDYRAAETAFREHINRFPNDPSTADARFWLGESLYGQERYPEAATVFIDTQRDFPQSKRGAENLLKLGMTLARMKDHDVACATFAQVPTRYPSASPAVLERVTDERTKNRC</sequence>
<dbReference type="GO" id="GO:0030288">
    <property type="term" value="C:outer membrane-bounded periplasmic space"/>
    <property type="evidence" value="ECO:0007669"/>
    <property type="project" value="UniProtKB-UniRule"/>
</dbReference>
<evidence type="ECO:0000313" key="4">
    <source>
        <dbReference type="EMBL" id="RCS23716.1"/>
    </source>
</evidence>
<comment type="similarity">
    <text evidence="1">Belongs to the CpoB family.</text>
</comment>
<feature type="chain" id="PRO_5017092835" description="Cell division coordinator CpoB" evidence="1">
    <location>
        <begin position="26"/>
        <end position="371"/>
    </location>
</feature>
<name>A0A368K2U5_9HYPH</name>
<dbReference type="GO" id="GO:0043093">
    <property type="term" value="P:FtsZ-dependent cytokinesis"/>
    <property type="evidence" value="ECO:0007669"/>
    <property type="project" value="UniProtKB-UniRule"/>
</dbReference>
<dbReference type="NCBIfam" id="TIGR02795">
    <property type="entry name" value="tol_pal_ybgF"/>
    <property type="match status" value="1"/>
</dbReference>
<feature type="compositionally biased region" description="Polar residues" evidence="3">
    <location>
        <begin position="166"/>
        <end position="194"/>
    </location>
</feature>
<evidence type="ECO:0000256" key="1">
    <source>
        <dbReference type="HAMAP-Rule" id="MF_02066"/>
    </source>
</evidence>
<keyword evidence="1" id="KW-0175">Coiled coil</keyword>
<evidence type="ECO:0000313" key="5">
    <source>
        <dbReference type="Proteomes" id="UP000253420"/>
    </source>
</evidence>
<evidence type="ECO:0000256" key="3">
    <source>
        <dbReference type="SAM" id="MobiDB-lite"/>
    </source>
</evidence>
<comment type="function">
    <text evidence="1">Mediates coordination of peptidoglycan synthesis and outer membrane constriction during cell division.</text>
</comment>